<evidence type="ECO:0000313" key="4">
    <source>
        <dbReference type="Proteomes" id="UP001597261"/>
    </source>
</evidence>
<gene>
    <name evidence="3" type="ORF">ACFSL4_12535</name>
</gene>
<sequence length="199" mass="21498">MPASGPGRGAASGPGDGRVQRGPHQDTANVAPRRRTVIRVRFTDRTGKTVLRCHSLNREDKGMTAVQEIVGQPRFPPARISARRLPRTGRSCRLAAARRACDRSPQRTAACGSHRPKRRVPIFAAAYAAALHHSCTAARARRFLRRAKGERPRAGISLAGLSPTRAYCDGKASRFRGQSVAFILFPIPDVPGTTAVCGE</sequence>
<keyword evidence="4" id="KW-1185">Reference proteome</keyword>
<feature type="domain" description="Plastocyanin-like" evidence="2">
    <location>
        <begin position="8"/>
        <end position="66"/>
    </location>
</feature>
<proteinExistence type="predicted"/>
<feature type="compositionally biased region" description="Gly residues" evidence="1">
    <location>
        <begin position="1"/>
        <end position="16"/>
    </location>
</feature>
<evidence type="ECO:0000256" key="1">
    <source>
        <dbReference type="SAM" id="MobiDB-lite"/>
    </source>
</evidence>
<comment type="caution">
    <text evidence="3">The sequence shown here is derived from an EMBL/GenBank/DDBJ whole genome shotgun (WGS) entry which is preliminary data.</text>
</comment>
<dbReference type="Proteomes" id="UP001597261">
    <property type="component" value="Unassembled WGS sequence"/>
</dbReference>
<organism evidence="3 4">
    <name type="scientific">Streptomyces caeni</name>
    <dbReference type="NCBI Taxonomy" id="2307231"/>
    <lineage>
        <taxon>Bacteria</taxon>
        <taxon>Bacillati</taxon>
        <taxon>Actinomycetota</taxon>
        <taxon>Actinomycetes</taxon>
        <taxon>Kitasatosporales</taxon>
        <taxon>Streptomycetaceae</taxon>
        <taxon>Streptomyces</taxon>
    </lineage>
</organism>
<reference evidence="4" key="1">
    <citation type="journal article" date="2019" name="Int. J. Syst. Evol. Microbiol.">
        <title>The Global Catalogue of Microorganisms (GCM) 10K type strain sequencing project: providing services to taxonomists for standard genome sequencing and annotation.</title>
        <authorList>
            <consortium name="The Broad Institute Genomics Platform"/>
            <consortium name="The Broad Institute Genome Sequencing Center for Infectious Disease"/>
            <person name="Wu L."/>
            <person name="Ma J."/>
        </authorList>
    </citation>
    <scope>NUCLEOTIDE SEQUENCE [LARGE SCALE GENOMIC DNA]</scope>
    <source>
        <strain evidence="4">CGMCC 1.12470</strain>
    </source>
</reference>
<dbReference type="EMBL" id="JBHUDX010000030">
    <property type="protein sequence ID" value="MFD1659014.1"/>
    <property type="molecule type" value="Genomic_DNA"/>
</dbReference>
<evidence type="ECO:0000313" key="3">
    <source>
        <dbReference type="EMBL" id="MFD1659014.1"/>
    </source>
</evidence>
<name>A0ABW4IP13_9ACTN</name>
<dbReference type="Pfam" id="PF07731">
    <property type="entry name" value="Cu-oxidase_2"/>
    <property type="match status" value="1"/>
</dbReference>
<feature type="region of interest" description="Disordered" evidence="1">
    <location>
        <begin position="1"/>
        <end position="33"/>
    </location>
</feature>
<dbReference type="SUPFAM" id="SSF49503">
    <property type="entry name" value="Cupredoxins"/>
    <property type="match status" value="1"/>
</dbReference>
<dbReference type="RefSeq" id="WP_381081663.1">
    <property type="nucleotide sequence ID" value="NZ_JBHUDX010000030.1"/>
</dbReference>
<dbReference type="InterPro" id="IPR011706">
    <property type="entry name" value="Cu-oxidase_C"/>
</dbReference>
<protein>
    <submittedName>
        <fullName evidence="3">Multicopper oxidase domain-containing protein</fullName>
    </submittedName>
</protein>
<dbReference type="InterPro" id="IPR008972">
    <property type="entry name" value="Cupredoxin"/>
</dbReference>
<dbReference type="Gene3D" id="2.60.40.420">
    <property type="entry name" value="Cupredoxins - blue copper proteins"/>
    <property type="match status" value="1"/>
</dbReference>
<accession>A0ABW4IP13</accession>
<evidence type="ECO:0000259" key="2">
    <source>
        <dbReference type="Pfam" id="PF07731"/>
    </source>
</evidence>